<dbReference type="Pfam" id="PF00226">
    <property type="entry name" value="DnaJ"/>
    <property type="match status" value="1"/>
</dbReference>
<proteinExistence type="predicted"/>
<dbReference type="EMBL" id="CP111015">
    <property type="protein sequence ID" value="WAR02978.1"/>
    <property type="molecule type" value="Genomic_DNA"/>
</dbReference>
<evidence type="ECO:0000313" key="4">
    <source>
        <dbReference type="EMBL" id="WAR02978.1"/>
    </source>
</evidence>
<keyword evidence="2" id="KW-0964">Secreted</keyword>
<evidence type="ECO:0000313" key="5">
    <source>
        <dbReference type="Proteomes" id="UP001164746"/>
    </source>
</evidence>
<dbReference type="Pfam" id="PF05826">
    <property type="entry name" value="Phospholip_A2_2"/>
    <property type="match status" value="1"/>
</dbReference>
<feature type="domain" description="J" evidence="3">
    <location>
        <begin position="13"/>
        <end position="77"/>
    </location>
</feature>
<dbReference type="Gene3D" id="1.10.287.110">
    <property type="entry name" value="DnaJ domain"/>
    <property type="match status" value="1"/>
</dbReference>
<protein>
    <submittedName>
        <fullName evidence="4">PA23-like protein</fullName>
    </submittedName>
</protein>
<dbReference type="InterPro" id="IPR001623">
    <property type="entry name" value="DnaJ_domain"/>
</dbReference>
<dbReference type="InterPro" id="IPR036444">
    <property type="entry name" value="PLipase_A2_dom_sf"/>
</dbReference>
<dbReference type="SMART" id="SM00271">
    <property type="entry name" value="DnaJ"/>
    <property type="match status" value="1"/>
</dbReference>
<dbReference type="Proteomes" id="UP001164746">
    <property type="component" value="Chromosome 4"/>
</dbReference>
<dbReference type="CDD" id="cd06257">
    <property type="entry name" value="DnaJ"/>
    <property type="match status" value="1"/>
</dbReference>
<gene>
    <name evidence="4" type="ORF">MAR_009536</name>
</gene>
<dbReference type="PANTHER" id="PTHR12253">
    <property type="entry name" value="RH14732P"/>
    <property type="match status" value="1"/>
</dbReference>
<evidence type="ECO:0000259" key="3">
    <source>
        <dbReference type="PROSITE" id="PS50076"/>
    </source>
</evidence>
<keyword evidence="5" id="KW-1185">Reference proteome</keyword>
<organism evidence="4 5">
    <name type="scientific">Mya arenaria</name>
    <name type="common">Soft-shell clam</name>
    <dbReference type="NCBI Taxonomy" id="6604"/>
    <lineage>
        <taxon>Eukaryota</taxon>
        <taxon>Metazoa</taxon>
        <taxon>Spiralia</taxon>
        <taxon>Lophotrochozoa</taxon>
        <taxon>Mollusca</taxon>
        <taxon>Bivalvia</taxon>
        <taxon>Autobranchia</taxon>
        <taxon>Heteroconchia</taxon>
        <taxon>Euheterodonta</taxon>
        <taxon>Imparidentia</taxon>
        <taxon>Neoheterodontei</taxon>
        <taxon>Myida</taxon>
        <taxon>Myoidea</taxon>
        <taxon>Myidae</taxon>
        <taxon>Mya</taxon>
    </lineage>
</organism>
<dbReference type="PROSITE" id="PS50076">
    <property type="entry name" value="DNAJ_2"/>
    <property type="match status" value="1"/>
</dbReference>
<dbReference type="SUPFAM" id="SSF48619">
    <property type="entry name" value="Phospholipase A2, PLA2"/>
    <property type="match status" value="1"/>
</dbReference>
<evidence type="ECO:0000256" key="2">
    <source>
        <dbReference type="ARBA" id="ARBA00022525"/>
    </source>
</evidence>
<sequence>MHVSRASINRMEDLYQILGCVSTASTSQLRKAYQDLALKHHPDKSPAGTSAEQFVKINRAWKILEDHDLRQKYDLKWQERCLAQTYPIQDTVDFDEFEEVVEEEEGEVAYKIKKVDVDRYDFDVTDGQYVWKASTSKSVDDMTSCFLYLHPSKAQQLVQDGEANRETVGQKKIKQMKKKCREYQTSARRATSADDHDTFNHDLAKTMPFKGDFETGAPSGAGSVHNQTDACCRTHDHCPFYIDRFETKYHYYNKYPWTVSHCDCDQHLFDCFKKVNNPTSNEVGKLFFGLLDVQCFTFQVGEYCSNESSVLSHLWCSKTKGMKAVMKQFPHKWADNGTDDSNSASDLVG</sequence>
<dbReference type="InterPro" id="IPR036869">
    <property type="entry name" value="J_dom_sf"/>
</dbReference>
<dbReference type="PROSITE" id="PS00118">
    <property type="entry name" value="PA2_HIS"/>
    <property type="match status" value="1"/>
</dbReference>
<accession>A0ABY7E2D6</accession>
<evidence type="ECO:0000256" key="1">
    <source>
        <dbReference type="ARBA" id="ARBA00004613"/>
    </source>
</evidence>
<dbReference type="InterPro" id="IPR016090">
    <property type="entry name" value="PLA2-like_dom"/>
</dbReference>
<dbReference type="InterPro" id="IPR033113">
    <property type="entry name" value="PLA2_histidine"/>
</dbReference>
<reference evidence="4" key="1">
    <citation type="submission" date="2022-11" db="EMBL/GenBank/DDBJ databases">
        <title>Centuries of genome instability and evolution in soft-shell clam transmissible cancer (bioRxiv).</title>
        <authorList>
            <person name="Hart S.F.M."/>
            <person name="Yonemitsu M.A."/>
            <person name="Giersch R.M."/>
            <person name="Beal B.F."/>
            <person name="Arriagada G."/>
            <person name="Davis B.W."/>
            <person name="Ostrander E.A."/>
            <person name="Goff S.P."/>
            <person name="Metzger M.J."/>
        </authorList>
    </citation>
    <scope>NUCLEOTIDE SEQUENCE</scope>
    <source>
        <strain evidence="4">MELC-2E11</strain>
        <tissue evidence="4">Siphon/mantle</tissue>
    </source>
</reference>
<comment type="subcellular location">
    <subcellularLocation>
        <location evidence="1">Secreted</location>
    </subcellularLocation>
</comment>
<dbReference type="SUPFAM" id="SSF46565">
    <property type="entry name" value="Chaperone J-domain"/>
    <property type="match status" value="1"/>
</dbReference>
<dbReference type="PRINTS" id="PR00625">
    <property type="entry name" value="JDOMAIN"/>
</dbReference>
<name>A0ABY7E2D6_MYAAR</name>
<dbReference type="Gene3D" id="1.20.90.10">
    <property type="entry name" value="Phospholipase A2 domain"/>
    <property type="match status" value="1"/>
</dbReference>